<keyword evidence="3 8" id="KW-0159">Chromosome partition</keyword>
<keyword evidence="2 8" id="KW-0132">Cell division</keyword>
<comment type="subcellular location">
    <subcellularLocation>
        <location evidence="8">Cytoplasm</location>
    </subcellularLocation>
    <text evidence="8">Localizes to cell poles and nucleoid.</text>
</comment>
<keyword evidence="1 8" id="KW-0963">Cytoplasm</keyword>
<evidence type="ECO:0000313" key="11">
    <source>
        <dbReference type="Proteomes" id="UP000076476"/>
    </source>
</evidence>
<dbReference type="CDD" id="cd04762">
    <property type="entry name" value="HTH_MerR-trunc"/>
    <property type="match status" value="1"/>
</dbReference>
<dbReference type="GO" id="GO:0030261">
    <property type="term" value="P:chromosome condensation"/>
    <property type="evidence" value="ECO:0007669"/>
    <property type="project" value="UniProtKB-UniRule"/>
</dbReference>
<dbReference type="SUPFAM" id="SSF46955">
    <property type="entry name" value="Putative DNA-binding domain"/>
    <property type="match status" value="1"/>
</dbReference>
<keyword evidence="7 8" id="KW-0131">Cell cycle</keyword>
<keyword evidence="4 8" id="KW-0749">Sporulation</keyword>
<dbReference type="InterPro" id="IPR009061">
    <property type="entry name" value="DNA-bd_dom_put_sf"/>
</dbReference>
<feature type="coiled-coil region" evidence="8">
    <location>
        <begin position="106"/>
        <end position="140"/>
    </location>
</feature>
<dbReference type="RefSeq" id="WP_063389032.1">
    <property type="nucleotide sequence ID" value="NZ_LWBR01000058.1"/>
</dbReference>
<dbReference type="GO" id="GO:0007059">
    <property type="term" value="P:chromosome segregation"/>
    <property type="evidence" value="ECO:0007669"/>
    <property type="project" value="UniProtKB-UniRule"/>
</dbReference>
<dbReference type="EMBL" id="LWBR01000058">
    <property type="protein sequence ID" value="KZN95267.1"/>
    <property type="molecule type" value="Genomic_DNA"/>
</dbReference>
<dbReference type="InterPro" id="IPR000551">
    <property type="entry name" value="MerR-type_HTH_dom"/>
</dbReference>
<proteinExistence type="inferred from homology"/>
<evidence type="ECO:0000256" key="3">
    <source>
        <dbReference type="ARBA" id="ARBA00022829"/>
    </source>
</evidence>
<dbReference type="HAMAP" id="MF_01170">
    <property type="entry name" value="RacA"/>
    <property type="match status" value="1"/>
</dbReference>
<dbReference type="GO" id="GO:0006355">
    <property type="term" value="P:regulation of DNA-templated transcription"/>
    <property type="evidence" value="ECO:0007669"/>
    <property type="project" value="InterPro"/>
</dbReference>
<evidence type="ECO:0000313" key="10">
    <source>
        <dbReference type="EMBL" id="KZN95267.1"/>
    </source>
</evidence>
<comment type="similarity">
    <text evidence="8">Belongs to the RacA family.</text>
</comment>
<sequence length="169" mass="19290">MNTTDAAKKIGVSPKTVQRWIKQLNLPMERNELGHYMFSDEDIALLKEVHNQIKQGVPMQQVIVKAKRKESAKNAGGTVSNELLKKIADLEQMIYSKADDVVSYQLLVQRKEIEELTGRIETLERKIKELESKKSMPELQMSSLQMSSIDKPRKKKAVYKTLLSSIFGL</sequence>
<comment type="caution">
    <text evidence="10">The sequence shown here is derived from an EMBL/GenBank/DDBJ whole genome shotgun (WGS) entry which is preliminary data.</text>
</comment>
<feature type="domain" description="HTH merR-type" evidence="9">
    <location>
        <begin position="1"/>
        <end position="62"/>
    </location>
</feature>
<evidence type="ECO:0000256" key="2">
    <source>
        <dbReference type="ARBA" id="ARBA00022618"/>
    </source>
</evidence>
<name>A0A161ZQV5_9BACI</name>
<gene>
    <name evidence="8" type="primary">racA</name>
    <name evidence="10" type="ORF">AZI98_14785</name>
</gene>
<evidence type="ECO:0000256" key="4">
    <source>
        <dbReference type="ARBA" id="ARBA00022969"/>
    </source>
</evidence>
<evidence type="ECO:0000256" key="6">
    <source>
        <dbReference type="ARBA" id="ARBA00023125"/>
    </source>
</evidence>
<evidence type="ECO:0000256" key="7">
    <source>
        <dbReference type="ARBA" id="ARBA00023306"/>
    </source>
</evidence>
<dbReference type="AlphaFoldDB" id="A0A161ZQV5"/>
<dbReference type="Pfam" id="PF13411">
    <property type="entry name" value="MerR_1"/>
    <property type="match status" value="1"/>
</dbReference>
<dbReference type="STRING" id="33936.AZI98_14785"/>
<dbReference type="GO" id="GO:0003690">
    <property type="term" value="F:double-stranded DNA binding"/>
    <property type="evidence" value="ECO:0007669"/>
    <property type="project" value="UniProtKB-UniRule"/>
</dbReference>
<evidence type="ECO:0000256" key="8">
    <source>
        <dbReference type="HAMAP-Rule" id="MF_01170"/>
    </source>
</evidence>
<protein>
    <recommendedName>
        <fullName evidence="8">Chromosome-anchoring protein RacA</fullName>
    </recommendedName>
</protein>
<dbReference type="GO" id="GO:0030435">
    <property type="term" value="P:sporulation resulting in formation of a cellular spore"/>
    <property type="evidence" value="ECO:0007669"/>
    <property type="project" value="UniProtKB-UniRule"/>
</dbReference>
<dbReference type="InterPro" id="IPR023522">
    <property type="entry name" value="Chrosome_anchoring_RacA"/>
</dbReference>
<reference evidence="10 11" key="1">
    <citation type="submission" date="2016-04" db="EMBL/GenBank/DDBJ databases">
        <title>Draft genome sequence of Aeribacillus pallidus 8m3 from petroleum reservoir.</title>
        <authorList>
            <person name="Poltaraus A.B."/>
            <person name="Nazina T.N."/>
            <person name="Tourova T.P."/>
            <person name="Malakho S.M."/>
            <person name="Korshunova A.V."/>
            <person name="Sokolova D.S."/>
        </authorList>
    </citation>
    <scope>NUCLEOTIDE SEQUENCE [LARGE SCALE GENOMIC DNA]</scope>
    <source>
        <strain evidence="10 11">8m3</strain>
    </source>
</reference>
<dbReference type="Proteomes" id="UP000076476">
    <property type="component" value="Unassembled WGS sequence"/>
</dbReference>
<keyword evidence="6 8" id="KW-0238">DNA-binding</keyword>
<dbReference type="GO" id="GO:0005737">
    <property type="term" value="C:cytoplasm"/>
    <property type="evidence" value="ECO:0007669"/>
    <property type="project" value="UniProtKB-SubCell"/>
</dbReference>
<keyword evidence="11" id="KW-1185">Reference proteome</keyword>
<comment type="function">
    <text evidence="8">Required for the formation of axial filaments and for anchoring the origin regions at the cell poles in sporulating cells, thus ensuring proper chromosome segregation in the prespore. Binds in a dispersed manner throughout the chromosome but preferentially to sites clustered in the origin portion of the chromosome, causing condensation of the chromosome and its remodeling into an elongated, anchored structure.</text>
</comment>
<keyword evidence="5 8" id="KW-0175">Coiled coil</keyword>
<dbReference type="GO" id="GO:0008356">
    <property type="term" value="P:asymmetric cell division"/>
    <property type="evidence" value="ECO:0007669"/>
    <property type="project" value="UniProtKB-UniRule"/>
</dbReference>
<dbReference type="OrthoDB" id="2991292at2"/>
<organism evidence="10 11">
    <name type="scientific">Aeribacillus pallidus</name>
    <dbReference type="NCBI Taxonomy" id="33936"/>
    <lineage>
        <taxon>Bacteria</taxon>
        <taxon>Bacillati</taxon>
        <taxon>Bacillota</taxon>
        <taxon>Bacilli</taxon>
        <taxon>Bacillales</taxon>
        <taxon>Bacillaceae</taxon>
        <taxon>Aeribacillus</taxon>
    </lineage>
</organism>
<evidence type="ECO:0000256" key="1">
    <source>
        <dbReference type="ARBA" id="ARBA00022490"/>
    </source>
</evidence>
<feature type="DNA-binding region" description="H-T-H motif" evidence="8">
    <location>
        <begin position="3"/>
        <end position="23"/>
    </location>
</feature>
<evidence type="ECO:0000256" key="5">
    <source>
        <dbReference type="ARBA" id="ARBA00023054"/>
    </source>
</evidence>
<accession>A0A161ZQV5</accession>
<evidence type="ECO:0000259" key="9">
    <source>
        <dbReference type="Pfam" id="PF13411"/>
    </source>
</evidence>
<dbReference type="Gene3D" id="1.10.1660.10">
    <property type="match status" value="1"/>
</dbReference>